<evidence type="ECO:0000256" key="1">
    <source>
        <dbReference type="SAM" id="MobiDB-lite"/>
    </source>
</evidence>
<comment type="caution">
    <text evidence="2">The sequence shown here is derived from an EMBL/GenBank/DDBJ whole genome shotgun (WGS) entry which is preliminary data.</text>
</comment>
<name>A0A4C1T9C9_EUMVA</name>
<accession>A0A4C1T9C9</accession>
<proteinExistence type="predicted"/>
<evidence type="ECO:0000313" key="2">
    <source>
        <dbReference type="EMBL" id="GBP09901.1"/>
    </source>
</evidence>
<dbReference type="EMBL" id="BGZK01000038">
    <property type="protein sequence ID" value="GBP09901.1"/>
    <property type="molecule type" value="Genomic_DNA"/>
</dbReference>
<dbReference type="Proteomes" id="UP000299102">
    <property type="component" value="Unassembled WGS sequence"/>
</dbReference>
<organism evidence="2 3">
    <name type="scientific">Eumeta variegata</name>
    <name type="common">Bagworm moth</name>
    <name type="synonym">Eumeta japonica</name>
    <dbReference type="NCBI Taxonomy" id="151549"/>
    <lineage>
        <taxon>Eukaryota</taxon>
        <taxon>Metazoa</taxon>
        <taxon>Ecdysozoa</taxon>
        <taxon>Arthropoda</taxon>
        <taxon>Hexapoda</taxon>
        <taxon>Insecta</taxon>
        <taxon>Pterygota</taxon>
        <taxon>Neoptera</taxon>
        <taxon>Endopterygota</taxon>
        <taxon>Lepidoptera</taxon>
        <taxon>Glossata</taxon>
        <taxon>Ditrysia</taxon>
        <taxon>Tineoidea</taxon>
        <taxon>Psychidae</taxon>
        <taxon>Oiketicinae</taxon>
        <taxon>Eumeta</taxon>
    </lineage>
</organism>
<dbReference type="AlphaFoldDB" id="A0A4C1T9C9"/>
<gene>
    <name evidence="2" type="ORF">EVAR_92445_1</name>
</gene>
<evidence type="ECO:0000313" key="3">
    <source>
        <dbReference type="Proteomes" id="UP000299102"/>
    </source>
</evidence>
<protein>
    <submittedName>
        <fullName evidence="2">Uncharacterized protein</fullName>
    </submittedName>
</protein>
<feature type="region of interest" description="Disordered" evidence="1">
    <location>
        <begin position="66"/>
        <end position="89"/>
    </location>
</feature>
<feature type="region of interest" description="Disordered" evidence="1">
    <location>
        <begin position="107"/>
        <end position="137"/>
    </location>
</feature>
<sequence length="137" mass="15553">MRDDVIHLQLESQFQINGLVISAGRASDADRTEGSLKSGGRRRRQHRVPFVISAFCQVCDQDIGPRRRKEEGAPAVSETRPHLQGLRKKGARLEITRLFNKIESYKRKLSEKSEKSTSANLSDDRQSVPPIKSRIRD</sequence>
<keyword evidence="3" id="KW-1185">Reference proteome</keyword>
<reference evidence="2 3" key="1">
    <citation type="journal article" date="2019" name="Commun. Biol.">
        <title>The bagworm genome reveals a unique fibroin gene that provides high tensile strength.</title>
        <authorList>
            <person name="Kono N."/>
            <person name="Nakamura H."/>
            <person name="Ohtoshi R."/>
            <person name="Tomita M."/>
            <person name="Numata K."/>
            <person name="Arakawa K."/>
        </authorList>
    </citation>
    <scope>NUCLEOTIDE SEQUENCE [LARGE SCALE GENOMIC DNA]</scope>
</reference>